<dbReference type="EMBL" id="CP144746">
    <property type="protein sequence ID" value="WVZ57237.1"/>
    <property type="molecule type" value="Genomic_DNA"/>
</dbReference>
<feature type="domain" description="Thioredoxin" evidence="8">
    <location>
        <begin position="3"/>
        <end position="164"/>
    </location>
</feature>
<dbReference type="EC" id="1.8.1.8" evidence="1"/>
<evidence type="ECO:0000256" key="1">
    <source>
        <dbReference type="ARBA" id="ARBA00012612"/>
    </source>
</evidence>
<keyword evidence="4" id="KW-0520">NAD</keyword>
<evidence type="ECO:0000256" key="3">
    <source>
        <dbReference type="ARBA" id="ARBA00023002"/>
    </source>
</evidence>
<evidence type="ECO:0000256" key="4">
    <source>
        <dbReference type="ARBA" id="ARBA00023027"/>
    </source>
</evidence>
<dbReference type="SUPFAM" id="SSF57889">
    <property type="entry name" value="Cysteine-rich domain"/>
    <property type="match status" value="1"/>
</dbReference>
<dbReference type="Pfam" id="PF03107">
    <property type="entry name" value="C1_2"/>
    <property type="match status" value="1"/>
</dbReference>
<dbReference type="InterPro" id="IPR004146">
    <property type="entry name" value="DC1"/>
</dbReference>
<protein>
    <recommendedName>
        <fullName evidence="1">protein-disulfide reductase</fullName>
        <ecNumber evidence="1">1.8.1.8</ecNumber>
    </recommendedName>
</protein>
<dbReference type="GO" id="GO:0004791">
    <property type="term" value="F:thioredoxin-disulfide reductase (NADPH) activity"/>
    <property type="evidence" value="ECO:0007669"/>
    <property type="project" value="InterPro"/>
</dbReference>
<dbReference type="Gene3D" id="3.40.30.10">
    <property type="entry name" value="Glutaredoxin"/>
    <property type="match status" value="3"/>
</dbReference>
<dbReference type="Pfam" id="PF13905">
    <property type="entry name" value="Thioredoxin_8"/>
    <property type="match status" value="3"/>
</dbReference>
<dbReference type="InterPro" id="IPR013766">
    <property type="entry name" value="Thioredoxin_domain"/>
</dbReference>
<dbReference type="InterPro" id="IPR012336">
    <property type="entry name" value="Thioredoxin-like_fold"/>
</dbReference>
<dbReference type="PANTHER" id="PTHR13871">
    <property type="entry name" value="THIOREDOXIN"/>
    <property type="match status" value="1"/>
</dbReference>
<comment type="similarity">
    <text evidence="5">Belongs to the nucleoredoxin family.</text>
</comment>
<dbReference type="SUPFAM" id="SSF52833">
    <property type="entry name" value="Thioredoxin-like"/>
    <property type="match status" value="3"/>
</dbReference>
<feature type="domain" description="Thioredoxin" evidence="8">
    <location>
        <begin position="324"/>
        <end position="491"/>
    </location>
</feature>
<evidence type="ECO:0000259" key="8">
    <source>
        <dbReference type="PROSITE" id="PS51352"/>
    </source>
</evidence>
<dbReference type="CDD" id="cd03009">
    <property type="entry name" value="TryX_like_TryX_NRX"/>
    <property type="match status" value="2"/>
</dbReference>
<evidence type="ECO:0000256" key="6">
    <source>
        <dbReference type="ARBA" id="ARBA00047388"/>
    </source>
</evidence>
<evidence type="ECO:0000313" key="9">
    <source>
        <dbReference type="EMBL" id="WVZ57237.1"/>
    </source>
</evidence>
<evidence type="ECO:0000256" key="2">
    <source>
        <dbReference type="ARBA" id="ARBA00022737"/>
    </source>
</evidence>
<dbReference type="PROSITE" id="PS00194">
    <property type="entry name" value="THIOREDOXIN_1"/>
    <property type="match status" value="1"/>
</dbReference>
<accession>A0AAQ3WBV4</accession>
<name>A0AAQ3WBV4_PASNO</name>
<keyword evidence="3" id="KW-0560">Oxidoreductase</keyword>
<organism evidence="9 10">
    <name type="scientific">Paspalum notatum var. saurae</name>
    <dbReference type="NCBI Taxonomy" id="547442"/>
    <lineage>
        <taxon>Eukaryota</taxon>
        <taxon>Viridiplantae</taxon>
        <taxon>Streptophyta</taxon>
        <taxon>Embryophyta</taxon>
        <taxon>Tracheophyta</taxon>
        <taxon>Spermatophyta</taxon>
        <taxon>Magnoliopsida</taxon>
        <taxon>Liliopsida</taxon>
        <taxon>Poales</taxon>
        <taxon>Poaceae</taxon>
        <taxon>PACMAD clade</taxon>
        <taxon>Panicoideae</taxon>
        <taxon>Andropogonodae</taxon>
        <taxon>Paspaleae</taxon>
        <taxon>Paspalinae</taxon>
        <taxon>Paspalum</taxon>
    </lineage>
</organism>
<sequence length="569" mass="63750">MAERVITKAGAIAAILGTGDRDFLIRSSGEQVKISSIEARTVALYFSASWCPPCRRFTPKLVETYKELDSQDKSLLEVVFVSRDRDEESFNAYFAKMPWLAVPFSDSECVKRLVSRFKIIGIPHVVILNAETGETYTKEGVQLISEYGIGASPFTTERINELKEQEKAAKDNQTVHSILGTPTRDYLISSKGDKVPISELEGKYVALCFIMRPINEFTAELAEMYKKLKEMGEKFEVVAVYFNNDESVFKENFEGMPWLAIPHGDKMCDKLVRYFELRALPTLVLIGPDGRTLNSNISDVIEEHGSEAWEGFPFSAEKMDVLISKSKARAALQTLESLLVTGDLDYVVGKSGAKVPVSGLVGKTVILYFSAKWCAPCRAFLPTLVKEYTKIKEKNSGFEIVFVSLDKDQASYDEYFSDMPWLALPLGDARKQSLTKKFKIRDIPSLIAIGPSGLTLTMDAKSKLLLHGADAFPFTEETLAKLEEKLDEQAKAWPEKVKHELHERHELVLTRRDAVTYTCDGCEGLGSSWSYRCHRCDFDLHPSCALGKEKNKGEDEDKAGYECEGGVCR</sequence>
<proteinExistence type="inferred from homology"/>
<dbReference type="InterPro" id="IPR017937">
    <property type="entry name" value="Thioredoxin_CS"/>
</dbReference>
<keyword evidence="10" id="KW-1185">Reference proteome</keyword>
<gene>
    <name evidence="9" type="ORF">U9M48_007646</name>
</gene>
<evidence type="ECO:0000256" key="5">
    <source>
        <dbReference type="ARBA" id="ARBA00025782"/>
    </source>
</evidence>
<dbReference type="InterPro" id="IPR045870">
    <property type="entry name" value="TryX_NRX_thioredoxin_dom"/>
</dbReference>
<dbReference type="PROSITE" id="PS51352">
    <property type="entry name" value="THIOREDOXIN_2"/>
    <property type="match status" value="2"/>
</dbReference>
<comment type="catalytic activity">
    <reaction evidence="6">
        <text>[protein]-dithiol + NAD(+) = [protein]-disulfide + NADH + H(+)</text>
        <dbReference type="Rhea" id="RHEA:18749"/>
        <dbReference type="Rhea" id="RHEA-COMP:10593"/>
        <dbReference type="Rhea" id="RHEA-COMP:10594"/>
        <dbReference type="ChEBI" id="CHEBI:15378"/>
        <dbReference type="ChEBI" id="CHEBI:29950"/>
        <dbReference type="ChEBI" id="CHEBI:50058"/>
        <dbReference type="ChEBI" id="CHEBI:57540"/>
        <dbReference type="ChEBI" id="CHEBI:57945"/>
        <dbReference type="EC" id="1.8.1.8"/>
    </reaction>
</comment>
<dbReference type="AlphaFoldDB" id="A0AAQ3WBV4"/>
<dbReference type="InterPro" id="IPR046349">
    <property type="entry name" value="C1-like_sf"/>
</dbReference>
<dbReference type="PANTHER" id="PTHR13871:SF102">
    <property type="entry name" value="THIOREDOXIN DOMAIN-CONTAINING PROTEIN"/>
    <property type="match status" value="1"/>
</dbReference>
<keyword evidence="2" id="KW-0677">Repeat</keyword>
<dbReference type="InterPro" id="IPR036249">
    <property type="entry name" value="Thioredoxin-like_sf"/>
</dbReference>
<evidence type="ECO:0000313" key="10">
    <source>
        <dbReference type="Proteomes" id="UP001341281"/>
    </source>
</evidence>
<evidence type="ECO:0000256" key="7">
    <source>
        <dbReference type="ARBA" id="ARBA00047804"/>
    </source>
</evidence>
<dbReference type="InterPro" id="IPR052259">
    <property type="entry name" value="Nucleoredoxin-like"/>
</dbReference>
<dbReference type="Proteomes" id="UP001341281">
    <property type="component" value="Chromosome 02"/>
</dbReference>
<reference evidence="9 10" key="1">
    <citation type="submission" date="2024-02" db="EMBL/GenBank/DDBJ databases">
        <title>High-quality chromosome-scale genome assembly of Pensacola bahiagrass (Paspalum notatum Flugge var. saurae).</title>
        <authorList>
            <person name="Vega J.M."/>
            <person name="Podio M."/>
            <person name="Orjuela J."/>
            <person name="Siena L.A."/>
            <person name="Pessino S.C."/>
            <person name="Combes M.C."/>
            <person name="Mariac C."/>
            <person name="Albertini E."/>
            <person name="Pupilli F."/>
            <person name="Ortiz J.P.A."/>
            <person name="Leblanc O."/>
        </authorList>
    </citation>
    <scope>NUCLEOTIDE SEQUENCE [LARGE SCALE GENOMIC DNA]</scope>
    <source>
        <strain evidence="9">R1</strain>
        <tissue evidence="9">Leaf</tissue>
    </source>
</reference>
<comment type="catalytic activity">
    <reaction evidence="7">
        <text>[protein]-dithiol + NADP(+) = [protein]-disulfide + NADPH + H(+)</text>
        <dbReference type="Rhea" id="RHEA:18753"/>
        <dbReference type="Rhea" id="RHEA-COMP:10593"/>
        <dbReference type="Rhea" id="RHEA-COMP:10594"/>
        <dbReference type="ChEBI" id="CHEBI:15378"/>
        <dbReference type="ChEBI" id="CHEBI:29950"/>
        <dbReference type="ChEBI" id="CHEBI:50058"/>
        <dbReference type="ChEBI" id="CHEBI:57783"/>
        <dbReference type="ChEBI" id="CHEBI:58349"/>
        <dbReference type="EC" id="1.8.1.8"/>
    </reaction>
</comment>